<dbReference type="Gene3D" id="3.40.30.10">
    <property type="entry name" value="Glutaredoxin"/>
    <property type="match status" value="1"/>
</dbReference>
<comment type="caution">
    <text evidence="1">The sequence shown here is derived from an EMBL/GenBank/DDBJ whole genome shotgun (WGS) entry which is preliminary data.</text>
</comment>
<proteinExistence type="predicted"/>
<accession>A0A853CCX8</accession>
<protein>
    <submittedName>
        <fullName evidence="1">Putative DsbA family dithiol-disulfide isomerase</fullName>
    </submittedName>
</protein>
<sequence>MAGLVVYSDLVCPWATVVVLRLHEARARAGADDELSLVHRAFPLELLLERPIARRVVDAEIPLCASLTPGFGWSLWQGRAEEYPVTSLLALEAVRAAGESSTRGAEQLDLELRRAFFSRSRCISLRHEVLAAAAACPDVDVDQLAAALDSGRFRAAVMADFAAARAGAAPCSGTVVRSDGTAVCNPGTRTGWNGGPMPHGTPVLLDDDPTVYDDLVRAALEPVGVS</sequence>
<keyword evidence="1" id="KW-0413">Isomerase</keyword>
<reference evidence="1 2" key="1">
    <citation type="submission" date="2020-07" db="EMBL/GenBank/DDBJ databases">
        <title>Sequencing the genomes of 1000 actinobacteria strains.</title>
        <authorList>
            <person name="Klenk H.-P."/>
        </authorList>
    </citation>
    <scope>NUCLEOTIDE SEQUENCE [LARGE SCALE GENOMIC DNA]</scope>
    <source>
        <strain evidence="1 2">DSM 104001</strain>
    </source>
</reference>
<dbReference type="Proteomes" id="UP000541969">
    <property type="component" value="Unassembled WGS sequence"/>
</dbReference>
<organism evidence="1 2">
    <name type="scientific">Petropleomorpha daqingensis</name>
    <dbReference type="NCBI Taxonomy" id="2026353"/>
    <lineage>
        <taxon>Bacteria</taxon>
        <taxon>Bacillati</taxon>
        <taxon>Actinomycetota</taxon>
        <taxon>Actinomycetes</taxon>
        <taxon>Geodermatophilales</taxon>
        <taxon>Geodermatophilaceae</taxon>
        <taxon>Petropleomorpha</taxon>
    </lineage>
</organism>
<dbReference type="EMBL" id="JACBZT010000001">
    <property type="protein sequence ID" value="NYJ05730.1"/>
    <property type="molecule type" value="Genomic_DNA"/>
</dbReference>
<keyword evidence="2" id="KW-1185">Reference proteome</keyword>
<gene>
    <name evidence="1" type="ORF">GGQ55_002008</name>
</gene>
<evidence type="ECO:0000313" key="2">
    <source>
        <dbReference type="Proteomes" id="UP000541969"/>
    </source>
</evidence>
<dbReference type="SUPFAM" id="SSF52833">
    <property type="entry name" value="Thioredoxin-like"/>
    <property type="match status" value="1"/>
</dbReference>
<evidence type="ECO:0000313" key="1">
    <source>
        <dbReference type="EMBL" id="NYJ05730.1"/>
    </source>
</evidence>
<dbReference type="GO" id="GO:0016853">
    <property type="term" value="F:isomerase activity"/>
    <property type="evidence" value="ECO:0007669"/>
    <property type="project" value="UniProtKB-KW"/>
</dbReference>
<dbReference type="InterPro" id="IPR036249">
    <property type="entry name" value="Thioredoxin-like_sf"/>
</dbReference>
<dbReference type="RefSeq" id="WP_179716338.1">
    <property type="nucleotide sequence ID" value="NZ_JACBZT010000001.1"/>
</dbReference>
<dbReference type="AlphaFoldDB" id="A0A853CCX8"/>
<name>A0A853CCX8_9ACTN</name>